<dbReference type="Proteomes" id="UP000321599">
    <property type="component" value="Unassembled WGS sequence"/>
</dbReference>
<evidence type="ECO:0000256" key="6">
    <source>
        <dbReference type="ARBA" id="ARBA00011702"/>
    </source>
</evidence>
<reference evidence="21 22" key="1">
    <citation type="submission" date="2019-07" db="EMBL/GenBank/DDBJ databases">
        <title>Rapid identification of Enteric Bacteria from Whole Genome Sequences (WGS) using Average Nucleotide Identity (ANI).</title>
        <authorList>
            <person name="Lane C."/>
        </authorList>
    </citation>
    <scope>NUCLEOTIDE SEQUENCE [LARGE SCALE GENOMIC DNA]</scope>
    <source>
        <strain evidence="21 22">2013D-9588</strain>
    </source>
</reference>
<dbReference type="EMBL" id="VOAV01000020">
    <property type="protein sequence ID" value="TWO28871.1"/>
    <property type="molecule type" value="Genomic_DNA"/>
</dbReference>
<keyword evidence="10" id="KW-0812">Transmembrane</keyword>
<keyword evidence="15" id="KW-0442">Lipid degradation</keyword>
<comment type="similarity">
    <text evidence="5">Belongs to the phospholipase A1 family.</text>
</comment>
<evidence type="ECO:0000256" key="14">
    <source>
        <dbReference type="ARBA" id="ARBA00022837"/>
    </source>
</evidence>
<evidence type="ECO:0000256" key="12">
    <source>
        <dbReference type="ARBA" id="ARBA00022729"/>
    </source>
</evidence>
<comment type="catalytic activity">
    <reaction evidence="1">
        <text>a 1,2-diacyl-sn-glycero-3-phosphocholine + H2O = a 2-acyl-sn-glycero-3-phosphocholine + a fatty acid + H(+)</text>
        <dbReference type="Rhea" id="RHEA:18689"/>
        <dbReference type="ChEBI" id="CHEBI:15377"/>
        <dbReference type="ChEBI" id="CHEBI:15378"/>
        <dbReference type="ChEBI" id="CHEBI:28868"/>
        <dbReference type="ChEBI" id="CHEBI:57643"/>
        <dbReference type="ChEBI" id="CHEBI:57875"/>
        <dbReference type="EC" id="3.1.1.32"/>
    </reaction>
</comment>
<dbReference type="Gene3D" id="2.40.230.10">
    <property type="entry name" value="Phospholipase A1"/>
    <property type="match status" value="1"/>
</dbReference>
<dbReference type="InterPro" id="IPR036541">
    <property type="entry name" value="PLipase_A1_sf"/>
</dbReference>
<evidence type="ECO:0000313" key="21">
    <source>
        <dbReference type="EMBL" id="TWO28871.1"/>
    </source>
</evidence>
<evidence type="ECO:0000256" key="17">
    <source>
        <dbReference type="ARBA" id="ARBA00023136"/>
    </source>
</evidence>
<dbReference type="PANTHER" id="PTHR40457:SF1">
    <property type="entry name" value="PHOSPHOLIPASE A1"/>
    <property type="match status" value="1"/>
</dbReference>
<feature type="signal peptide" evidence="20">
    <location>
        <begin position="1"/>
        <end position="17"/>
    </location>
</feature>
<comment type="cofactor">
    <cofactor evidence="3">
        <name>Ca(2+)</name>
        <dbReference type="ChEBI" id="CHEBI:29108"/>
    </cofactor>
</comment>
<dbReference type="PRINTS" id="PR01486">
    <property type="entry name" value="PHPHLIPASEA1"/>
</dbReference>
<dbReference type="InterPro" id="IPR003187">
    <property type="entry name" value="PLipase_A1"/>
</dbReference>
<keyword evidence="11" id="KW-0479">Metal-binding</keyword>
<evidence type="ECO:0000256" key="19">
    <source>
        <dbReference type="ARBA" id="ARBA00032375"/>
    </source>
</evidence>
<dbReference type="SUPFAM" id="SSF56931">
    <property type="entry name" value="Outer membrane phospholipase A (OMPLA)"/>
    <property type="match status" value="1"/>
</dbReference>
<keyword evidence="12 20" id="KW-0732">Signal</keyword>
<evidence type="ECO:0000256" key="15">
    <source>
        <dbReference type="ARBA" id="ARBA00022963"/>
    </source>
</evidence>
<gene>
    <name evidence="21" type="ORF">XK09_05245</name>
</gene>
<comment type="catalytic activity">
    <reaction evidence="2">
        <text>a 1,2-diacyl-sn-glycero-3-phosphocholine + H2O = a 1-acyl-sn-glycero-3-phosphocholine + a fatty acid + H(+)</text>
        <dbReference type="Rhea" id="RHEA:15801"/>
        <dbReference type="ChEBI" id="CHEBI:15377"/>
        <dbReference type="ChEBI" id="CHEBI:15378"/>
        <dbReference type="ChEBI" id="CHEBI:28868"/>
        <dbReference type="ChEBI" id="CHEBI:57643"/>
        <dbReference type="ChEBI" id="CHEBI:58168"/>
        <dbReference type="EC" id="3.1.1.4"/>
    </reaction>
</comment>
<evidence type="ECO:0000256" key="18">
    <source>
        <dbReference type="ARBA" id="ARBA00023237"/>
    </source>
</evidence>
<comment type="subcellular location">
    <subcellularLocation>
        <location evidence="4">Cell outer membrane</location>
        <topology evidence="4">Multi-pass membrane protein</topology>
    </subcellularLocation>
</comment>
<comment type="subunit">
    <text evidence="6">Homodimer; dimerization is reversible, and the dimeric form is the active one.</text>
</comment>
<keyword evidence="17" id="KW-0472">Membrane</keyword>
<proteinExistence type="inferred from homology"/>
<evidence type="ECO:0000256" key="16">
    <source>
        <dbReference type="ARBA" id="ARBA00023098"/>
    </source>
</evidence>
<feature type="chain" id="PRO_5046367693" description="Phosphatidylcholine 1-acylhydrolase" evidence="20">
    <location>
        <begin position="18"/>
        <end position="306"/>
    </location>
</feature>
<evidence type="ECO:0000256" key="11">
    <source>
        <dbReference type="ARBA" id="ARBA00022723"/>
    </source>
</evidence>
<sequence length="306" mass="35863">MKKLSFIALILFNFAFGADKLYQKALEFESKGDMENALKYYKLAAQKSLSINNEPKLQDLTADFEQKPNDEMAQDSELFWGISTYDINYFMPLSYSSPNSLKKDISSQFQISLKKLIFDDILGFNEKYYFAYTQISWWDLYADSAPFYETNYQPELFVEFPLKYRNLINLKFGFLHDSNGKDDELSRSWNRLYIASEFEFDKLTITPRLFQRIPDSKDDNPNIQNYKGRGDINLKYNMDNGAIFQAVFTNNLKFDKTNKSSLELGYLYPIKNGFYLYLSGFSGYSKSLQSYDRYQNSINLGIAFIR</sequence>
<evidence type="ECO:0000256" key="20">
    <source>
        <dbReference type="SAM" id="SignalP"/>
    </source>
</evidence>
<comment type="caution">
    <text evidence="21">The sequence shown here is derived from an EMBL/GenBank/DDBJ whole genome shotgun (WGS) entry which is preliminary data.</text>
</comment>
<dbReference type="Pfam" id="PF02253">
    <property type="entry name" value="PLA1"/>
    <property type="match status" value="1"/>
</dbReference>
<dbReference type="RefSeq" id="WP_147498971.1">
    <property type="nucleotide sequence ID" value="NZ_VOAV01000020.1"/>
</dbReference>
<protein>
    <recommendedName>
        <fullName evidence="19">Phosphatidylcholine 1-acylhydrolase</fullName>
        <ecNumber evidence="7">3.1.1.32</ecNumber>
        <ecNumber evidence="8">3.1.1.4</ecNumber>
    </recommendedName>
</protein>
<keyword evidence="14" id="KW-0106">Calcium</keyword>
<evidence type="ECO:0000256" key="13">
    <source>
        <dbReference type="ARBA" id="ARBA00022801"/>
    </source>
</evidence>
<keyword evidence="22" id="KW-1185">Reference proteome</keyword>
<name>A0ABY3G817_9BACT</name>
<keyword evidence="18" id="KW-0998">Cell outer membrane</keyword>
<dbReference type="EC" id="3.1.1.32" evidence="7"/>
<evidence type="ECO:0000256" key="9">
    <source>
        <dbReference type="ARBA" id="ARBA00022452"/>
    </source>
</evidence>
<evidence type="ECO:0000256" key="1">
    <source>
        <dbReference type="ARBA" id="ARBA00000111"/>
    </source>
</evidence>
<evidence type="ECO:0000256" key="5">
    <source>
        <dbReference type="ARBA" id="ARBA00010525"/>
    </source>
</evidence>
<keyword evidence="16" id="KW-0443">Lipid metabolism</keyword>
<organism evidence="21 22">
    <name type="scientific">Campylobacter lanienae</name>
    <dbReference type="NCBI Taxonomy" id="75658"/>
    <lineage>
        <taxon>Bacteria</taxon>
        <taxon>Pseudomonadati</taxon>
        <taxon>Campylobacterota</taxon>
        <taxon>Epsilonproteobacteria</taxon>
        <taxon>Campylobacterales</taxon>
        <taxon>Campylobacteraceae</taxon>
        <taxon>Campylobacter</taxon>
    </lineage>
</organism>
<evidence type="ECO:0000256" key="7">
    <source>
        <dbReference type="ARBA" id="ARBA00013179"/>
    </source>
</evidence>
<keyword evidence="9" id="KW-1134">Transmembrane beta strand</keyword>
<keyword evidence="13" id="KW-0378">Hydrolase</keyword>
<accession>A0ABY3G817</accession>
<dbReference type="PANTHER" id="PTHR40457">
    <property type="entry name" value="PHOSPHOLIPASE A1"/>
    <property type="match status" value="1"/>
</dbReference>
<evidence type="ECO:0000256" key="4">
    <source>
        <dbReference type="ARBA" id="ARBA00004571"/>
    </source>
</evidence>
<evidence type="ECO:0000256" key="8">
    <source>
        <dbReference type="ARBA" id="ARBA00013278"/>
    </source>
</evidence>
<evidence type="ECO:0000256" key="10">
    <source>
        <dbReference type="ARBA" id="ARBA00022692"/>
    </source>
</evidence>
<evidence type="ECO:0000256" key="2">
    <source>
        <dbReference type="ARBA" id="ARBA00001604"/>
    </source>
</evidence>
<evidence type="ECO:0000256" key="3">
    <source>
        <dbReference type="ARBA" id="ARBA00001913"/>
    </source>
</evidence>
<evidence type="ECO:0000313" key="22">
    <source>
        <dbReference type="Proteomes" id="UP000321599"/>
    </source>
</evidence>
<dbReference type="EC" id="3.1.1.4" evidence="8"/>